<keyword evidence="2" id="KW-1185">Reference proteome</keyword>
<sequence>MRLSQVLDELARDLNDAEEGHPFQTWTRGQLLAYINEAQCNAFVLNSALFVRTVIMQLAPGREQQPCECSILQQIIGQTDAAGNLLDGYLPRRSDAATYSWTKPGCPAPSGPFRLTGYNFDPLQGGAFAVTPPVPPNVKVYVKARCAVMPETLATSNLDDDCCGPGNGSDSDCRIITAAKQWVLFRALMVEEQSVSSVQTAMIHLKLYFALLNVQFSRQLAQQIGALSSPAAVAAIQTARVAL</sequence>
<evidence type="ECO:0000313" key="1">
    <source>
        <dbReference type="EMBL" id="RQH06626.1"/>
    </source>
</evidence>
<protein>
    <submittedName>
        <fullName evidence="1">Uncharacterized protein</fullName>
    </submittedName>
</protein>
<comment type="caution">
    <text evidence="1">The sequence shown here is derived from an EMBL/GenBank/DDBJ whole genome shotgun (WGS) entry which is preliminary data.</text>
</comment>
<dbReference type="AlphaFoldDB" id="A0A3N6Q2U7"/>
<dbReference type="RefSeq" id="WP_124151303.1">
    <property type="nucleotide sequence ID" value="NZ_RQIS01000007.1"/>
</dbReference>
<reference evidence="1 2" key="1">
    <citation type="submission" date="2018-11" db="EMBL/GenBank/DDBJ databases">
        <title>Paraburkholderia sp. DHOA04, isolated from soil.</title>
        <authorList>
            <person name="Gao Z.-H."/>
            <person name="Qiu L.-H."/>
            <person name="Fu J.-C."/>
        </authorList>
    </citation>
    <scope>NUCLEOTIDE SEQUENCE [LARGE SCALE GENOMIC DNA]</scope>
    <source>
        <strain evidence="1 2">DHOA04</strain>
    </source>
</reference>
<dbReference type="Pfam" id="PF24175">
    <property type="entry name" value="SU10_adaptor"/>
    <property type="match status" value="1"/>
</dbReference>
<name>A0A3N6Q2U7_9BURK</name>
<evidence type="ECO:0000313" key="2">
    <source>
        <dbReference type="Proteomes" id="UP000272778"/>
    </source>
</evidence>
<dbReference type="InterPro" id="IPR056209">
    <property type="entry name" value="SU10_adaptor"/>
</dbReference>
<dbReference type="Proteomes" id="UP000272778">
    <property type="component" value="Unassembled WGS sequence"/>
</dbReference>
<gene>
    <name evidence="1" type="ORF">D1Y85_12195</name>
</gene>
<dbReference type="EMBL" id="RQIS01000007">
    <property type="protein sequence ID" value="RQH06626.1"/>
    <property type="molecule type" value="Genomic_DNA"/>
</dbReference>
<proteinExistence type="predicted"/>
<organism evidence="1 2">
    <name type="scientific">Paraburkholderia dinghuensis</name>
    <dbReference type="NCBI Taxonomy" id="2305225"/>
    <lineage>
        <taxon>Bacteria</taxon>
        <taxon>Pseudomonadati</taxon>
        <taxon>Pseudomonadota</taxon>
        <taxon>Betaproteobacteria</taxon>
        <taxon>Burkholderiales</taxon>
        <taxon>Burkholderiaceae</taxon>
        <taxon>Paraburkholderia</taxon>
    </lineage>
</organism>
<accession>A0A3N6Q2U7</accession>
<dbReference type="OrthoDB" id="9132369at2"/>